<organism evidence="2 3">
    <name type="scientific">Mikania micrantha</name>
    <name type="common">bitter vine</name>
    <dbReference type="NCBI Taxonomy" id="192012"/>
    <lineage>
        <taxon>Eukaryota</taxon>
        <taxon>Viridiplantae</taxon>
        <taxon>Streptophyta</taxon>
        <taxon>Embryophyta</taxon>
        <taxon>Tracheophyta</taxon>
        <taxon>Spermatophyta</taxon>
        <taxon>Magnoliopsida</taxon>
        <taxon>eudicotyledons</taxon>
        <taxon>Gunneridae</taxon>
        <taxon>Pentapetalae</taxon>
        <taxon>asterids</taxon>
        <taxon>campanulids</taxon>
        <taxon>Asterales</taxon>
        <taxon>Asteraceae</taxon>
        <taxon>Asteroideae</taxon>
        <taxon>Heliantheae alliance</taxon>
        <taxon>Eupatorieae</taxon>
        <taxon>Mikania</taxon>
    </lineage>
</organism>
<sequence length="98" mass="11549">MRKVGFHEDDGREEFQLSDEDGKTEIEKGKDLAQTICLVLTNFLRRPVAEGWQKVQHKVPRTPYWRNNFVWDPNVQSSSLEDCYFAEELSTIRPVYDN</sequence>
<name>A0A5N6M4F1_9ASTR</name>
<feature type="region of interest" description="Disordered" evidence="1">
    <location>
        <begin position="1"/>
        <end position="26"/>
    </location>
</feature>
<dbReference type="AlphaFoldDB" id="A0A5N6M4F1"/>
<dbReference type="Proteomes" id="UP000326396">
    <property type="component" value="Linkage Group LG7"/>
</dbReference>
<keyword evidence="3" id="KW-1185">Reference proteome</keyword>
<comment type="caution">
    <text evidence="2">The sequence shown here is derived from an EMBL/GenBank/DDBJ whole genome shotgun (WGS) entry which is preliminary data.</text>
</comment>
<evidence type="ECO:0000313" key="2">
    <source>
        <dbReference type="EMBL" id="KAD3068830.1"/>
    </source>
</evidence>
<protein>
    <submittedName>
        <fullName evidence="2">Uncharacterized protein</fullName>
    </submittedName>
</protein>
<accession>A0A5N6M4F1</accession>
<reference evidence="2 3" key="1">
    <citation type="submission" date="2019-05" db="EMBL/GenBank/DDBJ databases">
        <title>Mikania micrantha, genome provides insights into the molecular mechanism of rapid growth.</title>
        <authorList>
            <person name="Liu B."/>
        </authorList>
    </citation>
    <scope>NUCLEOTIDE SEQUENCE [LARGE SCALE GENOMIC DNA]</scope>
    <source>
        <strain evidence="2">NLD-2019</strain>
        <tissue evidence="2">Leaf</tissue>
    </source>
</reference>
<evidence type="ECO:0000256" key="1">
    <source>
        <dbReference type="SAM" id="MobiDB-lite"/>
    </source>
</evidence>
<dbReference type="EMBL" id="SZYD01000017">
    <property type="protein sequence ID" value="KAD3068830.1"/>
    <property type="molecule type" value="Genomic_DNA"/>
</dbReference>
<gene>
    <name evidence="2" type="ORF">E3N88_36710</name>
</gene>
<evidence type="ECO:0000313" key="3">
    <source>
        <dbReference type="Proteomes" id="UP000326396"/>
    </source>
</evidence>
<proteinExistence type="predicted"/>